<keyword evidence="5" id="KW-1185">Reference proteome</keyword>
<dbReference type="InterPro" id="IPR019257">
    <property type="entry name" value="MeTrfase_dom"/>
</dbReference>
<dbReference type="InterPro" id="IPR035094">
    <property type="entry name" value="EgtD"/>
</dbReference>
<dbReference type="PIRSF" id="PIRSF018005">
    <property type="entry name" value="UCP018005"/>
    <property type="match status" value="1"/>
</dbReference>
<dbReference type="NCBIfam" id="TIGR03438">
    <property type="entry name" value="egtD_ergothio"/>
    <property type="match status" value="1"/>
</dbReference>
<organism evidence="4 5">
    <name type="scientific">Nocardia rhamnosiphila</name>
    <dbReference type="NCBI Taxonomy" id="426716"/>
    <lineage>
        <taxon>Bacteria</taxon>
        <taxon>Bacillati</taxon>
        <taxon>Actinomycetota</taxon>
        <taxon>Actinomycetes</taxon>
        <taxon>Mycobacteriales</taxon>
        <taxon>Nocardiaceae</taxon>
        <taxon>Nocardia</taxon>
    </lineage>
</organism>
<dbReference type="EMBL" id="JBEYBF010000005">
    <property type="protein sequence ID" value="MEU1952105.1"/>
    <property type="molecule type" value="Genomic_DNA"/>
</dbReference>
<dbReference type="RefSeq" id="WP_030522749.1">
    <property type="nucleotide sequence ID" value="NZ_JBEXYG010000003.1"/>
</dbReference>
<protein>
    <submittedName>
        <fullName evidence="4">L-histidine N(Alpha)-methyltransferase</fullName>
        <ecNumber evidence="4">2.1.1.44</ecNumber>
    </submittedName>
</protein>
<dbReference type="PANTHER" id="PTHR43397:SF1">
    <property type="entry name" value="ERGOTHIONEINE BIOSYNTHESIS PROTEIN 1"/>
    <property type="match status" value="1"/>
</dbReference>
<evidence type="ECO:0000259" key="3">
    <source>
        <dbReference type="Pfam" id="PF10017"/>
    </source>
</evidence>
<evidence type="ECO:0000313" key="4">
    <source>
        <dbReference type="EMBL" id="MEU1952105.1"/>
    </source>
</evidence>
<proteinExistence type="predicted"/>
<sequence>MAIAPTFDIQLTEADLREQLRTDVLWGLSGPRKWLPPKWFYDARGNALFDLITGLPEYYPARTERALLHTAADEIARHASGATELVELGSGSSEKTRLLLNSLTAHGSLCSYIPQDVSETALRAAADWTSGEFPHLSIHGIVSDFTTMLAALPHGGRRLVALLGGTLGNLPPFERTAFLGELHQVLAPGEQLLVGVGLVTDPAVMMSAYNDAAGVTAEFNRNMLHVLNDRLGADFDPLAFDHLAVWDPDLEWIEMRLAATEAMRVTIPDLDLVIDFAAGEQLRTEISAQFRLTGFRAELATAGFRMRHAWTDPAQRFALVLADR</sequence>
<dbReference type="SUPFAM" id="SSF53335">
    <property type="entry name" value="S-adenosyl-L-methionine-dependent methyltransferases"/>
    <property type="match status" value="1"/>
</dbReference>
<evidence type="ECO:0000256" key="1">
    <source>
        <dbReference type="ARBA" id="ARBA00022603"/>
    </source>
</evidence>
<dbReference type="Proteomes" id="UP001550628">
    <property type="component" value="Unassembled WGS sequence"/>
</dbReference>
<keyword evidence="1 4" id="KW-0489">Methyltransferase</keyword>
<dbReference type="InterPro" id="IPR029063">
    <property type="entry name" value="SAM-dependent_MTases_sf"/>
</dbReference>
<dbReference type="PANTHER" id="PTHR43397">
    <property type="entry name" value="ERGOTHIONEINE BIOSYNTHESIS PROTEIN 1"/>
    <property type="match status" value="1"/>
</dbReference>
<dbReference type="InterPro" id="IPR051128">
    <property type="entry name" value="EgtD_Methyltrsf_superfamily"/>
</dbReference>
<comment type="caution">
    <text evidence="4">The sequence shown here is derived from an EMBL/GenBank/DDBJ whole genome shotgun (WGS) entry which is preliminary data.</text>
</comment>
<name>A0ABV2WMJ3_9NOCA</name>
<accession>A0ABV2WMJ3</accession>
<gene>
    <name evidence="4" type="primary">egtD</name>
    <name evidence="4" type="ORF">ABZ510_09595</name>
</gene>
<evidence type="ECO:0000313" key="5">
    <source>
        <dbReference type="Proteomes" id="UP001550628"/>
    </source>
</evidence>
<dbReference type="Gene3D" id="3.40.50.150">
    <property type="entry name" value="Vaccinia Virus protein VP39"/>
    <property type="match status" value="1"/>
</dbReference>
<dbReference type="EC" id="2.1.1.44" evidence="4"/>
<feature type="domain" description="Histidine-specific methyltransferase SAM-dependent" evidence="3">
    <location>
        <begin position="21"/>
        <end position="323"/>
    </location>
</feature>
<dbReference type="GeneID" id="96245889"/>
<dbReference type="InterPro" id="IPR017804">
    <property type="entry name" value="MeTrfase_EgtD-like"/>
</dbReference>
<reference evidence="4 5" key="1">
    <citation type="submission" date="2024-06" db="EMBL/GenBank/DDBJ databases">
        <title>The Natural Products Discovery Center: Release of the First 8490 Sequenced Strains for Exploring Actinobacteria Biosynthetic Diversity.</title>
        <authorList>
            <person name="Kalkreuter E."/>
            <person name="Kautsar S.A."/>
            <person name="Yang D."/>
            <person name="Bader C.D."/>
            <person name="Teijaro C.N."/>
            <person name="Fluegel L."/>
            <person name="Davis C.M."/>
            <person name="Simpson J.R."/>
            <person name="Lauterbach L."/>
            <person name="Steele A.D."/>
            <person name="Gui C."/>
            <person name="Meng S."/>
            <person name="Li G."/>
            <person name="Viehrig K."/>
            <person name="Ye F."/>
            <person name="Su P."/>
            <person name="Kiefer A.F."/>
            <person name="Nichols A."/>
            <person name="Cepeda A.J."/>
            <person name="Yan W."/>
            <person name="Fan B."/>
            <person name="Jiang Y."/>
            <person name="Adhikari A."/>
            <person name="Zheng C.-J."/>
            <person name="Schuster L."/>
            <person name="Cowan T.M."/>
            <person name="Smanski M.J."/>
            <person name="Chevrette M.G."/>
            <person name="De Carvalho L.P.S."/>
            <person name="Shen B."/>
        </authorList>
    </citation>
    <scope>NUCLEOTIDE SEQUENCE [LARGE SCALE GENOMIC DNA]</scope>
    <source>
        <strain evidence="4 5">NPDC019708</strain>
    </source>
</reference>
<dbReference type="GO" id="GO:0032259">
    <property type="term" value="P:methylation"/>
    <property type="evidence" value="ECO:0007669"/>
    <property type="project" value="UniProtKB-KW"/>
</dbReference>
<keyword evidence="2 4" id="KW-0808">Transferase</keyword>
<evidence type="ECO:0000256" key="2">
    <source>
        <dbReference type="ARBA" id="ARBA00022679"/>
    </source>
</evidence>
<dbReference type="GO" id="GO:0052706">
    <property type="term" value="F:L-histidine N(alpha)-methyltransferase activity"/>
    <property type="evidence" value="ECO:0007669"/>
    <property type="project" value="UniProtKB-EC"/>
</dbReference>
<dbReference type="Pfam" id="PF10017">
    <property type="entry name" value="Methyltransf_33"/>
    <property type="match status" value="1"/>
</dbReference>